<dbReference type="KEGG" id="daf:Desaf_1767"/>
<name>F3Z1Z5_DESAF</name>
<dbReference type="Gene3D" id="3.40.50.150">
    <property type="entry name" value="Vaccinia Virus protein VP39"/>
    <property type="match status" value="1"/>
</dbReference>
<evidence type="ECO:0000313" key="6">
    <source>
        <dbReference type="EMBL" id="EGJ50103.1"/>
    </source>
</evidence>
<dbReference type="CDD" id="cd02440">
    <property type="entry name" value="AdoMet_MTases"/>
    <property type="match status" value="1"/>
</dbReference>
<comment type="pathway">
    <text evidence="5">Quinol/quinone metabolism; menaquinone biosynthesis; menaquinol from 1,4-dihydroxy-2-naphthoate: step 2/2.</text>
</comment>
<dbReference type="Pfam" id="PF01209">
    <property type="entry name" value="Ubie_methyltran"/>
    <property type="match status" value="1"/>
</dbReference>
<protein>
    <recommendedName>
        <fullName evidence="5">Demethylmenaquinone methyltransferase</fullName>
        <ecNumber evidence="5">2.1.1.163</ecNumber>
    </recommendedName>
</protein>
<accession>F3Z1Z5</accession>
<sequence>MSHQPARPYGADNSAEEHGRRVASMFGRIAGWYDFLNHALSLGQDIYWRYRLVRTLRLPEAGLVLDLAAGTMDVSLEILRQYPGARVLAMDFTEPMLRRGQRKAKALARGRSAQPVLADGRRLPLPASSLDAATIAFGIRNIVPRSEAFAEIHQALKPGGRLCVLEFGSGKSRVWKGLYNLYLDMILPAVGRVISGDRSAYAYLAETIRGFPPAKELAAEMRAAGFAEVYWQPLLSGIVVLHVARKACEPT</sequence>
<keyword evidence="7" id="KW-1185">Reference proteome</keyword>
<dbReference type="UniPathway" id="UPA00232"/>
<evidence type="ECO:0000256" key="2">
    <source>
        <dbReference type="ARBA" id="ARBA00022603"/>
    </source>
</evidence>
<evidence type="ECO:0000256" key="3">
    <source>
        <dbReference type="ARBA" id="ARBA00022679"/>
    </source>
</evidence>
<dbReference type="HAMAP" id="MF_01813">
    <property type="entry name" value="MenG_UbiE_methyltr"/>
    <property type="match status" value="1"/>
</dbReference>
<dbReference type="InterPro" id="IPR029063">
    <property type="entry name" value="SAM-dependent_MTases_sf"/>
</dbReference>
<proteinExistence type="inferred from homology"/>
<keyword evidence="4 5" id="KW-0949">S-adenosyl-L-methionine</keyword>
<dbReference type="Proteomes" id="UP000007844">
    <property type="component" value="Chromosome"/>
</dbReference>
<dbReference type="PROSITE" id="PS01183">
    <property type="entry name" value="UBIE_1"/>
    <property type="match status" value="1"/>
</dbReference>
<dbReference type="GO" id="GO:0006744">
    <property type="term" value="P:ubiquinone biosynthetic process"/>
    <property type="evidence" value="ECO:0007669"/>
    <property type="project" value="UniProtKB-UniPathway"/>
</dbReference>
<dbReference type="GO" id="GO:0009234">
    <property type="term" value="P:menaquinone biosynthetic process"/>
    <property type="evidence" value="ECO:0007669"/>
    <property type="project" value="UniProtKB-UniRule"/>
</dbReference>
<dbReference type="InterPro" id="IPR004033">
    <property type="entry name" value="UbiE/COQ5_MeTrFase"/>
</dbReference>
<dbReference type="AlphaFoldDB" id="F3Z1Z5"/>
<reference evidence="6 7" key="1">
    <citation type="journal article" date="2011" name="J. Bacteriol.">
        <title>Genome sequence of the mercury-methylating and pleomorphic Desulfovibrio africanus Strain Walvis Bay.</title>
        <authorList>
            <person name="Brown S.D."/>
            <person name="Wall J.D."/>
            <person name="Kucken A.M."/>
            <person name="Gilmour C.C."/>
            <person name="Podar M."/>
            <person name="Brandt C.C."/>
            <person name="Teshima H."/>
            <person name="Detter J.C."/>
            <person name="Han C.S."/>
            <person name="Land M.L."/>
            <person name="Lucas S."/>
            <person name="Han J."/>
            <person name="Pennacchio L."/>
            <person name="Nolan M."/>
            <person name="Pitluck S."/>
            <person name="Woyke T."/>
            <person name="Goodwin L."/>
            <person name="Palumbo A.V."/>
            <person name="Elias D.A."/>
        </authorList>
    </citation>
    <scope>NUCLEOTIDE SEQUENCE [LARGE SCALE GENOMIC DNA]</scope>
    <source>
        <strain evidence="6 7">Walvis Bay</strain>
    </source>
</reference>
<dbReference type="HOGENOM" id="CLU_037990_0_0_7"/>
<keyword evidence="1 5" id="KW-0474">Menaquinone biosynthesis</keyword>
<dbReference type="EC" id="2.1.1.163" evidence="5"/>
<keyword evidence="2 5" id="KW-0489">Methyltransferase</keyword>
<comment type="similarity">
    <text evidence="5">Belongs to the class I-like SAM-binding methyltransferase superfamily. MenG/UbiE family.</text>
</comment>
<dbReference type="InterPro" id="IPR023576">
    <property type="entry name" value="UbiE/COQ5_MeTrFase_CS"/>
</dbReference>
<evidence type="ECO:0000256" key="1">
    <source>
        <dbReference type="ARBA" id="ARBA00022428"/>
    </source>
</evidence>
<comment type="catalytic activity">
    <reaction evidence="5">
        <text>a 2-demethylmenaquinol + S-adenosyl-L-methionine = a menaquinol + S-adenosyl-L-homocysteine + H(+)</text>
        <dbReference type="Rhea" id="RHEA:42640"/>
        <dbReference type="Rhea" id="RHEA-COMP:9539"/>
        <dbReference type="Rhea" id="RHEA-COMP:9563"/>
        <dbReference type="ChEBI" id="CHEBI:15378"/>
        <dbReference type="ChEBI" id="CHEBI:18151"/>
        <dbReference type="ChEBI" id="CHEBI:55437"/>
        <dbReference type="ChEBI" id="CHEBI:57856"/>
        <dbReference type="ChEBI" id="CHEBI:59789"/>
        <dbReference type="EC" id="2.1.1.163"/>
    </reaction>
</comment>
<dbReference type="EMBL" id="CP003221">
    <property type="protein sequence ID" value="EGJ50103.1"/>
    <property type="molecule type" value="Genomic_DNA"/>
</dbReference>
<keyword evidence="6" id="KW-0830">Ubiquinone</keyword>
<dbReference type="STRING" id="690850.Desaf_1767"/>
<comment type="function">
    <text evidence="5">Methyltransferase required for the conversion of demethylmenaquinol (DMKH2) to menaquinol (MKH2).</text>
</comment>
<gene>
    <name evidence="5" type="primary">menG</name>
    <name evidence="6" type="ORF">Desaf_1767</name>
</gene>
<dbReference type="NCBIfam" id="TIGR01934">
    <property type="entry name" value="MenG_MenH_UbiE"/>
    <property type="match status" value="1"/>
</dbReference>
<evidence type="ECO:0000256" key="5">
    <source>
        <dbReference type="HAMAP-Rule" id="MF_01813"/>
    </source>
</evidence>
<feature type="binding site" evidence="5">
    <location>
        <begin position="119"/>
        <end position="120"/>
    </location>
    <ligand>
        <name>S-adenosyl-L-methionine</name>
        <dbReference type="ChEBI" id="CHEBI:59789"/>
    </ligand>
</feature>
<organism evidence="6 7">
    <name type="scientific">Desulfocurvibacter africanus subsp. africanus str. Walvis Bay</name>
    <dbReference type="NCBI Taxonomy" id="690850"/>
    <lineage>
        <taxon>Bacteria</taxon>
        <taxon>Pseudomonadati</taxon>
        <taxon>Thermodesulfobacteriota</taxon>
        <taxon>Desulfovibrionia</taxon>
        <taxon>Desulfovibrionales</taxon>
        <taxon>Desulfovibrionaceae</taxon>
        <taxon>Desulfocurvibacter</taxon>
    </lineage>
</organism>
<dbReference type="GO" id="GO:0043770">
    <property type="term" value="F:demethylmenaquinone methyltransferase activity"/>
    <property type="evidence" value="ECO:0007669"/>
    <property type="project" value="UniProtKB-UniRule"/>
</dbReference>
<dbReference type="PROSITE" id="PS51608">
    <property type="entry name" value="SAM_MT_UBIE"/>
    <property type="match status" value="1"/>
</dbReference>
<dbReference type="GO" id="GO:0032259">
    <property type="term" value="P:methylation"/>
    <property type="evidence" value="ECO:0007669"/>
    <property type="project" value="UniProtKB-KW"/>
</dbReference>
<feature type="binding site" evidence="5">
    <location>
        <position position="91"/>
    </location>
    <ligand>
        <name>S-adenosyl-L-methionine</name>
        <dbReference type="ChEBI" id="CHEBI:59789"/>
    </ligand>
</feature>
<comment type="caution">
    <text evidence="5">Lacks conserved residue(s) required for the propagation of feature annotation.</text>
</comment>
<dbReference type="eggNOG" id="COG2226">
    <property type="taxonomic scope" value="Bacteria"/>
</dbReference>
<feature type="binding site" evidence="5">
    <location>
        <position position="71"/>
    </location>
    <ligand>
        <name>S-adenosyl-L-methionine</name>
        <dbReference type="ChEBI" id="CHEBI:59789"/>
    </ligand>
</feature>
<dbReference type="PANTHER" id="PTHR43591">
    <property type="entry name" value="METHYLTRANSFERASE"/>
    <property type="match status" value="1"/>
</dbReference>
<dbReference type="UniPathway" id="UPA00079">
    <property type="reaction ID" value="UER00169"/>
</dbReference>
<dbReference type="PANTHER" id="PTHR43591:SF24">
    <property type="entry name" value="2-METHOXY-6-POLYPRENYL-1,4-BENZOQUINOL METHYLASE, MITOCHONDRIAL"/>
    <property type="match status" value="1"/>
</dbReference>
<evidence type="ECO:0000313" key="7">
    <source>
        <dbReference type="Proteomes" id="UP000007844"/>
    </source>
</evidence>
<keyword evidence="3 5" id="KW-0808">Transferase</keyword>
<evidence type="ECO:0000256" key="4">
    <source>
        <dbReference type="ARBA" id="ARBA00022691"/>
    </source>
</evidence>
<dbReference type="RefSeq" id="WP_014259863.1">
    <property type="nucleotide sequence ID" value="NC_016629.1"/>
</dbReference>
<dbReference type="SUPFAM" id="SSF53335">
    <property type="entry name" value="S-adenosyl-L-methionine-dependent methyltransferases"/>
    <property type="match status" value="1"/>
</dbReference>